<dbReference type="InParanoid" id="G7EAR1"/>
<dbReference type="InterPro" id="IPR015424">
    <property type="entry name" value="PyrdxlP-dep_Trfase"/>
</dbReference>
<keyword evidence="5" id="KW-0663">Pyridoxal phosphate</keyword>
<organism evidence="8 9">
    <name type="scientific">Mixia osmundae (strain CBS 9802 / IAM 14324 / JCM 22182 / KY 12970)</name>
    <dbReference type="NCBI Taxonomy" id="764103"/>
    <lineage>
        <taxon>Eukaryota</taxon>
        <taxon>Fungi</taxon>
        <taxon>Dikarya</taxon>
        <taxon>Basidiomycota</taxon>
        <taxon>Pucciniomycotina</taxon>
        <taxon>Mixiomycetes</taxon>
        <taxon>Mixiales</taxon>
        <taxon>Mixiaceae</taxon>
        <taxon>Mixia</taxon>
    </lineage>
</organism>
<reference evidence="8 9" key="1">
    <citation type="journal article" date="2011" name="J. Gen. Appl. Microbiol.">
        <title>Draft genome sequencing of the enigmatic basidiomycete Mixia osmundae.</title>
        <authorList>
            <person name="Nishida H."/>
            <person name="Nagatsuka Y."/>
            <person name="Sugiyama J."/>
        </authorList>
    </citation>
    <scope>NUCLEOTIDE SEQUENCE [LARGE SCALE GENOMIC DNA]</scope>
    <source>
        <strain evidence="9">CBS 9802 / IAM 14324 / JCM 22182 / KY 12970</strain>
    </source>
</reference>
<keyword evidence="4" id="KW-0808">Transferase</keyword>
<dbReference type="GO" id="GO:0030170">
    <property type="term" value="F:pyridoxal phosphate binding"/>
    <property type="evidence" value="ECO:0007669"/>
    <property type="project" value="InterPro"/>
</dbReference>
<evidence type="ECO:0000256" key="6">
    <source>
        <dbReference type="SAM" id="SignalP"/>
    </source>
</evidence>
<comment type="cofactor">
    <cofactor evidence="1">
        <name>pyridoxal 5'-phosphate</name>
        <dbReference type="ChEBI" id="CHEBI:597326"/>
    </cofactor>
</comment>
<comment type="caution">
    <text evidence="8">The sequence shown here is derived from an EMBL/GenBank/DDBJ whole genome shotgun (WGS) entry which is preliminary data.</text>
</comment>
<proteinExistence type="inferred from homology"/>
<protein>
    <recommendedName>
        <fullName evidence="7">Aminotransferase class I/classII large domain-containing protein</fullName>
    </recommendedName>
</protein>
<dbReference type="PANTHER" id="PTHR46383">
    <property type="entry name" value="ASPARTATE AMINOTRANSFERASE"/>
    <property type="match status" value="1"/>
</dbReference>
<evidence type="ECO:0000256" key="5">
    <source>
        <dbReference type="ARBA" id="ARBA00022898"/>
    </source>
</evidence>
<dbReference type="InterPro" id="IPR004839">
    <property type="entry name" value="Aminotransferase_I/II_large"/>
</dbReference>
<sequence length="571" mass="62820">MLARLRSLHSSWASVLLTGVTGWQSVKPAEPLTSSCNAHSALVMAEQALVLFAALDEMSTHDNAHPDSHQRIPKPAEFLMSEKGRRASVIAKADKADDETSQEAHRIFRDAHKNSGKPADHGMPGILGVPSTGVLYVTERATANGFSPSDKTWCNAGQGAPETGPLEGDPGRIDQIDLRPFGDEVHEYAPTTGSTALREAVANLYNVQYRQGKSSQFTAANVAIVPGGRAGLTRLSSIIGDIYCVYSTPEYSAYSDLLSVFKKLIPVATSLREEDAYKLNPSKLREQMREVGATVAMLSNPRNPTGQVVDDEDLQELVSMSEEDDVTLILDEMYSHYMYTKEEGYSCSAARYIDDVDSTNIIIVNGLTKSWRYPSWRCCWIVGSKELISALGHCGSYLDGGTSGIIMAAALPLLEPSRVQQDCIALQRHFKAKRDYVLKRLHDMGLGVTHPPVATFYIWLNLKNLPAPLDSGLVFFEECLKRKAIVVPGVFFDINPSNRRRLADSPCHHFVRISYGPPLKQLEMALDAMEQLLHDAHYHMTQSEDAPSLHHVFGKELKQGKIPQVAPTSGS</sequence>
<keyword evidence="3" id="KW-0032">Aminotransferase</keyword>
<dbReference type="Pfam" id="PF00155">
    <property type="entry name" value="Aminotran_1_2"/>
    <property type="match status" value="1"/>
</dbReference>
<dbReference type="InterPro" id="IPR050596">
    <property type="entry name" value="AspAT/PAT-like"/>
</dbReference>
<feature type="chain" id="PRO_5009955910" description="Aminotransferase class I/classII large domain-containing protein" evidence="6">
    <location>
        <begin position="23"/>
        <end position="571"/>
    </location>
</feature>
<evidence type="ECO:0000313" key="8">
    <source>
        <dbReference type="EMBL" id="GAA99921.1"/>
    </source>
</evidence>
<dbReference type="GO" id="GO:0008483">
    <property type="term" value="F:transaminase activity"/>
    <property type="evidence" value="ECO:0007669"/>
    <property type="project" value="UniProtKB-KW"/>
</dbReference>
<evidence type="ECO:0000256" key="3">
    <source>
        <dbReference type="ARBA" id="ARBA00022576"/>
    </source>
</evidence>
<keyword evidence="6" id="KW-0732">Signal</keyword>
<evidence type="ECO:0000256" key="4">
    <source>
        <dbReference type="ARBA" id="ARBA00022679"/>
    </source>
</evidence>
<dbReference type="CDD" id="cd00609">
    <property type="entry name" value="AAT_like"/>
    <property type="match status" value="1"/>
</dbReference>
<name>G7EAR1_MIXOS</name>
<dbReference type="eggNOG" id="KOG0257">
    <property type="taxonomic scope" value="Eukaryota"/>
</dbReference>
<dbReference type="GO" id="GO:0006520">
    <property type="term" value="P:amino acid metabolic process"/>
    <property type="evidence" value="ECO:0007669"/>
    <property type="project" value="InterPro"/>
</dbReference>
<evidence type="ECO:0000256" key="1">
    <source>
        <dbReference type="ARBA" id="ARBA00001933"/>
    </source>
</evidence>
<evidence type="ECO:0000313" key="9">
    <source>
        <dbReference type="Proteomes" id="UP000009131"/>
    </source>
</evidence>
<dbReference type="EMBL" id="BABT02000243">
    <property type="protein sequence ID" value="GAA99921.1"/>
    <property type="molecule type" value="Genomic_DNA"/>
</dbReference>
<evidence type="ECO:0000256" key="2">
    <source>
        <dbReference type="ARBA" id="ARBA00007441"/>
    </source>
</evidence>
<evidence type="ECO:0000259" key="7">
    <source>
        <dbReference type="Pfam" id="PF00155"/>
    </source>
</evidence>
<comment type="similarity">
    <text evidence="2">Belongs to the class-I pyridoxal-phosphate-dependent aminotransferase family.</text>
</comment>
<dbReference type="SUPFAM" id="SSF53383">
    <property type="entry name" value="PLP-dependent transferases"/>
    <property type="match status" value="1"/>
</dbReference>
<gene>
    <name evidence="8" type="primary">Mo06624</name>
    <name evidence="8" type="ORF">E5Q_06624</name>
</gene>
<dbReference type="PANTHER" id="PTHR46383:SF1">
    <property type="entry name" value="ASPARTATE AMINOTRANSFERASE"/>
    <property type="match status" value="1"/>
</dbReference>
<dbReference type="Gene3D" id="3.40.640.10">
    <property type="entry name" value="Type I PLP-dependent aspartate aminotransferase-like (Major domain)"/>
    <property type="match status" value="1"/>
</dbReference>
<dbReference type="AlphaFoldDB" id="G7EAR1"/>
<dbReference type="STRING" id="764103.G7EAR1"/>
<feature type="signal peptide" evidence="6">
    <location>
        <begin position="1"/>
        <end position="22"/>
    </location>
</feature>
<dbReference type="RefSeq" id="XP_014569479.1">
    <property type="nucleotide sequence ID" value="XM_014713993.1"/>
</dbReference>
<feature type="domain" description="Aminotransferase class I/classII large" evidence="7">
    <location>
        <begin position="183"/>
        <end position="528"/>
    </location>
</feature>
<dbReference type="OrthoDB" id="2108at2759"/>
<accession>G7EAR1</accession>
<dbReference type="HOGENOM" id="CLU_034385_1_0_1"/>
<dbReference type="Proteomes" id="UP000009131">
    <property type="component" value="Unassembled WGS sequence"/>
</dbReference>
<dbReference type="InterPro" id="IPR015421">
    <property type="entry name" value="PyrdxlP-dep_Trfase_major"/>
</dbReference>
<reference evidence="8 9" key="2">
    <citation type="journal article" date="2012" name="Open Biol.">
        <title>Characteristics of nucleosomes and linker DNA regions on the genome of the basidiomycete Mixia osmundae revealed by mono- and dinucleosome mapping.</title>
        <authorList>
            <person name="Nishida H."/>
            <person name="Kondo S."/>
            <person name="Matsumoto T."/>
            <person name="Suzuki Y."/>
            <person name="Yoshikawa H."/>
            <person name="Taylor T.D."/>
            <person name="Sugiyama J."/>
        </authorList>
    </citation>
    <scope>NUCLEOTIDE SEQUENCE [LARGE SCALE GENOMIC DNA]</scope>
    <source>
        <strain evidence="9">CBS 9802 / IAM 14324 / JCM 22182 / KY 12970</strain>
    </source>
</reference>
<keyword evidence="9" id="KW-1185">Reference proteome</keyword>